<dbReference type="Gene3D" id="3.40.50.720">
    <property type="entry name" value="NAD(P)-binding Rossmann-like Domain"/>
    <property type="match status" value="1"/>
</dbReference>
<evidence type="ECO:0000256" key="9">
    <source>
        <dbReference type="ARBA" id="ARBA00023140"/>
    </source>
</evidence>
<evidence type="ECO:0000256" key="7">
    <source>
        <dbReference type="ARBA" id="ARBA00023002"/>
    </source>
</evidence>
<keyword evidence="12" id="KW-1185">Reference proteome</keyword>
<evidence type="ECO:0000256" key="8">
    <source>
        <dbReference type="ARBA" id="ARBA00023098"/>
    </source>
</evidence>
<name>A0ABV0P8M8_9TELE</name>
<evidence type="ECO:0000256" key="4">
    <source>
        <dbReference type="ARBA" id="ARBA00022553"/>
    </source>
</evidence>
<comment type="pathway">
    <text evidence="2">Lipid metabolism.</text>
</comment>
<evidence type="ECO:0000256" key="2">
    <source>
        <dbReference type="ARBA" id="ARBA00005189"/>
    </source>
</evidence>
<dbReference type="PANTHER" id="PTHR24317:SF7">
    <property type="entry name" value="PEROXISOMAL TRANS-2-ENOYL-COA REDUCTASE"/>
    <property type="match status" value="1"/>
</dbReference>
<evidence type="ECO:0000256" key="5">
    <source>
        <dbReference type="ARBA" id="ARBA00022832"/>
    </source>
</evidence>
<evidence type="ECO:0000256" key="10">
    <source>
        <dbReference type="ARBA" id="ARBA00023160"/>
    </source>
</evidence>
<evidence type="ECO:0000313" key="12">
    <source>
        <dbReference type="Proteomes" id="UP001476798"/>
    </source>
</evidence>
<comment type="subcellular location">
    <subcellularLocation>
        <location evidence="1">Peroxisome</location>
    </subcellularLocation>
</comment>
<keyword evidence="5" id="KW-0276">Fatty acid metabolism</keyword>
<keyword evidence="3" id="KW-0444">Lipid biosynthesis</keyword>
<keyword evidence="10" id="KW-0275">Fatty acid biosynthesis</keyword>
<keyword evidence="6" id="KW-0521">NADP</keyword>
<dbReference type="InterPro" id="IPR036291">
    <property type="entry name" value="NAD(P)-bd_dom_sf"/>
</dbReference>
<dbReference type="SUPFAM" id="SSF51735">
    <property type="entry name" value="NAD(P)-binding Rossmann-fold domains"/>
    <property type="match status" value="1"/>
</dbReference>
<dbReference type="Proteomes" id="UP001476798">
    <property type="component" value="Unassembled WGS sequence"/>
</dbReference>
<dbReference type="EMBL" id="JAHRIO010064092">
    <property type="protein sequence ID" value="MEQ2179805.1"/>
    <property type="molecule type" value="Genomic_DNA"/>
</dbReference>
<evidence type="ECO:0000313" key="11">
    <source>
        <dbReference type="EMBL" id="MEQ2179805.1"/>
    </source>
</evidence>
<keyword evidence="9" id="KW-0576">Peroxisome</keyword>
<comment type="caution">
    <text evidence="11">The sequence shown here is derived from an EMBL/GenBank/DDBJ whole genome shotgun (WGS) entry which is preliminary data.</text>
</comment>
<sequence>MAACSVFRPGLFNHRVAIVTGGGTGIGKAIAAELLELGETNSMHFIVSFDPSVVALSAGCSVVISSRKAERLEAAAQEMRQKIPSSSPASVTSVPCNIRSEDEAREHFQPLHANLLSS</sequence>
<keyword evidence="7" id="KW-0560">Oxidoreductase</keyword>
<gene>
    <name evidence="11" type="ORF">GOODEAATRI_028897</name>
</gene>
<evidence type="ECO:0000256" key="3">
    <source>
        <dbReference type="ARBA" id="ARBA00022516"/>
    </source>
</evidence>
<accession>A0ABV0P8M8</accession>
<evidence type="ECO:0000256" key="6">
    <source>
        <dbReference type="ARBA" id="ARBA00022857"/>
    </source>
</evidence>
<evidence type="ECO:0000256" key="1">
    <source>
        <dbReference type="ARBA" id="ARBA00004275"/>
    </source>
</evidence>
<proteinExistence type="predicted"/>
<dbReference type="InterPro" id="IPR052388">
    <property type="entry name" value="Peroxisomal_t2-enoyl-CoA_red"/>
</dbReference>
<keyword evidence="8" id="KW-0443">Lipid metabolism</keyword>
<organism evidence="11 12">
    <name type="scientific">Goodea atripinnis</name>
    <dbReference type="NCBI Taxonomy" id="208336"/>
    <lineage>
        <taxon>Eukaryota</taxon>
        <taxon>Metazoa</taxon>
        <taxon>Chordata</taxon>
        <taxon>Craniata</taxon>
        <taxon>Vertebrata</taxon>
        <taxon>Euteleostomi</taxon>
        <taxon>Actinopterygii</taxon>
        <taxon>Neopterygii</taxon>
        <taxon>Teleostei</taxon>
        <taxon>Neoteleostei</taxon>
        <taxon>Acanthomorphata</taxon>
        <taxon>Ovalentaria</taxon>
        <taxon>Atherinomorphae</taxon>
        <taxon>Cyprinodontiformes</taxon>
        <taxon>Goodeidae</taxon>
        <taxon>Goodea</taxon>
    </lineage>
</organism>
<keyword evidence="4" id="KW-0597">Phosphoprotein</keyword>
<reference evidence="11 12" key="1">
    <citation type="submission" date="2021-06" db="EMBL/GenBank/DDBJ databases">
        <authorList>
            <person name="Palmer J.M."/>
        </authorList>
    </citation>
    <scope>NUCLEOTIDE SEQUENCE [LARGE SCALE GENOMIC DNA]</scope>
    <source>
        <strain evidence="11 12">GA_2019</strain>
        <tissue evidence="11">Muscle</tissue>
    </source>
</reference>
<protein>
    <submittedName>
        <fullName evidence="11">Uncharacterized protein</fullName>
    </submittedName>
</protein>
<dbReference type="PANTHER" id="PTHR24317">
    <property type="entry name" value="PEROXISOMAL TRANS-2-ENOYL-COA REDUCTASE"/>
    <property type="match status" value="1"/>
</dbReference>